<dbReference type="Pfam" id="PF18374">
    <property type="entry name" value="Enolase_like_N"/>
    <property type="match status" value="1"/>
</dbReference>
<evidence type="ECO:0000259" key="6">
    <source>
        <dbReference type="SMART" id="SM00922"/>
    </source>
</evidence>
<evidence type="ECO:0000256" key="1">
    <source>
        <dbReference type="ARBA" id="ARBA00022428"/>
    </source>
</evidence>
<evidence type="ECO:0000256" key="3">
    <source>
        <dbReference type="ARBA" id="ARBA00022842"/>
    </source>
</evidence>
<dbReference type="HAMAP" id="MF_00470">
    <property type="entry name" value="MenC_1"/>
    <property type="match status" value="1"/>
</dbReference>
<keyword evidence="2 5" id="KW-0479">Metal-binding</keyword>
<dbReference type="PANTHER" id="PTHR48073:SF2">
    <property type="entry name" value="O-SUCCINYLBENZOATE SYNTHASE"/>
    <property type="match status" value="1"/>
</dbReference>
<gene>
    <name evidence="7" type="primary">menC_1</name>
    <name evidence="5" type="synonym">menC</name>
    <name evidence="7" type="ORF">MBOE_01690</name>
</gene>
<dbReference type="SUPFAM" id="SSF51604">
    <property type="entry name" value="Enolase C-terminal domain-like"/>
    <property type="match status" value="1"/>
</dbReference>
<evidence type="ECO:0000256" key="2">
    <source>
        <dbReference type="ARBA" id="ARBA00022723"/>
    </source>
</evidence>
<dbReference type="EC" id="4.2.1.113" evidence="5"/>
<evidence type="ECO:0000256" key="4">
    <source>
        <dbReference type="ARBA" id="ARBA00023239"/>
    </source>
</evidence>
<keyword evidence="1 5" id="KW-0474">Menaquinone biosynthesis</keyword>
<dbReference type="Gene3D" id="3.20.20.120">
    <property type="entry name" value="Enolase-like C-terminal domain"/>
    <property type="match status" value="1"/>
</dbReference>
<dbReference type="SMART" id="SM00922">
    <property type="entry name" value="MR_MLE"/>
    <property type="match status" value="1"/>
</dbReference>
<dbReference type="CDD" id="cd03320">
    <property type="entry name" value="OSBS"/>
    <property type="match status" value="1"/>
</dbReference>
<dbReference type="EMBL" id="AP022579">
    <property type="protein sequence ID" value="BBX88520.1"/>
    <property type="molecule type" value="Genomic_DNA"/>
</dbReference>
<comment type="catalytic activity">
    <reaction evidence="5">
        <text>(1R,6R)-6-hydroxy-2-succinyl-cyclohexa-2,4-diene-1-carboxylate = 2-succinylbenzoate + H2O</text>
        <dbReference type="Rhea" id="RHEA:10196"/>
        <dbReference type="ChEBI" id="CHEBI:15377"/>
        <dbReference type="ChEBI" id="CHEBI:18325"/>
        <dbReference type="ChEBI" id="CHEBI:58689"/>
        <dbReference type="EC" id="4.2.1.113"/>
    </reaction>
</comment>
<feature type="binding site" evidence="5">
    <location>
        <position position="194"/>
    </location>
    <ligand>
        <name>Mg(2+)</name>
        <dbReference type="ChEBI" id="CHEBI:18420"/>
    </ligand>
</feature>
<comment type="cofactor">
    <cofactor evidence="5">
        <name>a divalent metal cation</name>
        <dbReference type="ChEBI" id="CHEBI:60240"/>
    </cofactor>
</comment>
<reference evidence="7 8" key="1">
    <citation type="journal article" date="2019" name="Emerg. Microbes Infect.">
        <title>Comprehensive subspecies identification of 175 nontuberculous mycobacteria species based on 7547 genomic profiles.</title>
        <authorList>
            <person name="Matsumoto Y."/>
            <person name="Kinjo T."/>
            <person name="Motooka D."/>
            <person name="Nabeya D."/>
            <person name="Jung N."/>
            <person name="Uechi K."/>
            <person name="Horii T."/>
            <person name="Iida T."/>
            <person name="Fujita J."/>
            <person name="Nakamura S."/>
        </authorList>
    </citation>
    <scope>NUCLEOTIDE SEQUENCE [LARGE SCALE GENOMIC DNA]</scope>
    <source>
        <strain evidence="7 8">JCM 15653</strain>
    </source>
</reference>
<proteinExistence type="inferred from homology"/>
<keyword evidence="3 5" id="KW-0460">Magnesium</keyword>
<dbReference type="PANTHER" id="PTHR48073">
    <property type="entry name" value="O-SUCCINYLBENZOATE SYNTHASE-RELATED"/>
    <property type="match status" value="1"/>
</dbReference>
<feature type="active site" description="Proton acceptor" evidence="5">
    <location>
        <position position="218"/>
    </location>
</feature>
<dbReference type="SFLD" id="SFLDF00009">
    <property type="entry name" value="o-succinylbenzoate_synthase"/>
    <property type="match status" value="1"/>
</dbReference>
<comment type="pathway">
    <text evidence="5">Quinol/quinone metabolism; 1,4-dihydroxy-2-naphthoate biosynthesis; 1,4-dihydroxy-2-naphthoate from chorismate: step 4/7.</text>
</comment>
<dbReference type="InterPro" id="IPR036849">
    <property type="entry name" value="Enolase-like_C_sf"/>
</dbReference>
<dbReference type="InterPro" id="IPR029065">
    <property type="entry name" value="Enolase_C-like"/>
</dbReference>
<evidence type="ECO:0000256" key="5">
    <source>
        <dbReference type="HAMAP-Rule" id="MF_00470"/>
    </source>
</evidence>
<dbReference type="InterPro" id="IPR010196">
    <property type="entry name" value="OSB_synthase_MenC1"/>
</dbReference>
<evidence type="ECO:0000313" key="7">
    <source>
        <dbReference type="EMBL" id="BBX88520.1"/>
    </source>
</evidence>
<comment type="function">
    <text evidence="5">Converts 2-succinyl-6-hydroxy-2,4-cyclohexadiene-1-carboxylate (SHCHC) to 2-succinylbenzoate (OSB).</text>
</comment>
<name>A0ABM7IP01_9MYCO</name>
<dbReference type="InterPro" id="IPR013342">
    <property type="entry name" value="Mandelate_racemase_C"/>
</dbReference>
<dbReference type="SFLD" id="SFLDG00180">
    <property type="entry name" value="muconate_cycloisomerase"/>
    <property type="match status" value="1"/>
</dbReference>
<dbReference type="Proteomes" id="UP000466683">
    <property type="component" value="Chromosome"/>
</dbReference>
<keyword evidence="8" id="KW-1185">Reference proteome</keyword>
<comment type="similarity">
    <text evidence="5">Belongs to the mandelate racemase/muconate lactonizing enzyme family. MenC type 1 subfamily.</text>
</comment>
<comment type="pathway">
    <text evidence="5">Quinol/quinone metabolism; menaquinone biosynthesis.</text>
</comment>
<feature type="active site" description="Proton donor" evidence="5">
    <location>
        <position position="116"/>
    </location>
</feature>
<sequence length="337" mass="34880">MGIIDGVTDATATLDDILARLHVVALPMRVRFRGITVREVALIDGPAGWGEFGAFLEYEAPEASAWLASAVEAAYRPPPAVRRDRVPINATVPAVPAGQVAEILARFPGARTAKVKVAEPGQTLADDVARVNAVRAQVPVVRVDANGGWTVAEAATAAAALTADGPLEYLEQPCATVDELAALRRQVDVPIAADESIRKASDPLRVVRARAADVAVLKVAPLGGVARMLDIAAQIDIPIVVSSALDSAVGIARGLLAAAALPELRHACGLGTGGFFVEDVAEVAAPVDGYLPVEAVVPDPARLSALAAAPQRQQWWIDRVRDCYAVGNLGGSGAASA</sequence>
<protein>
    <recommendedName>
        <fullName evidence="5">o-succinylbenzoate synthase</fullName>
        <shortName evidence="5">OSB synthase</shortName>
        <shortName evidence="5">OSBS</shortName>
        <ecNumber evidence="5">4.2.1.113</ecNumber>
    </recommendedName>
    <alternativeName>
        <fullName evidence="5">4-(2'-carboxyphenyl)-4-oxybutyric acid synthase</fullName>
    </alternativeName>
    <alternativeName>
        <fullName evidence="5">o-succinylbenzoic acid synthase</fullName>
    </alternativeName>
</protein>
<dbReference type="SFLD" id="SFLDS00001">
    <property type="entry name" value="Enolase"/>
    <property type="match status" value="1"/>
</dbReference>
<dbReference type="Pfam" id="PF13378">
    <property type="entry name" value="MR_MLE_C"/>
    <property type="match status" value="1"/>
</dbReference>
<feature type="binding site" evidence="5">
    <location>
        <position position="144"/>
    </location>
    <ligand>
        <name>Mg(2+)</name>
        <dbReference type="ChEBI" id="CHEBI:18420"/>
    </ligand>
</feature>
<evidence type="ECO:0000313" key="8">
    <source>
        <dbReference type="Proteomes" id="UP000466683"/>
    </source>
</evidence>
<accession>A0ABM7IP01</accession>
<feature type="domain" description="Mandelate racemase/muconate lactonizing enzyme C-terminal" evidence="6">
    <location>
        <begin position="97"/>
        <end position="190"/>
    </location>
</feature>
<organism evidence="7 8">
    <name type="scientific">Mycolicibacterium boenickei</name>
    <dbReference type="NCBI Taxonomy" id="146017"/>
    <lineage>
        <taxon>Bacteria</taxon>
        <taxon>Bacillati</taxon>
        <taxon>Actinomycetota</taxon>
        <taxon>Actinomycetes</taxon>
        <taxon>Mycobacteriales</taxon>
        <taxon>Mycobacteriaceae</taxon>
        <taxon>Mycolicibacterium</taxon>
    </lineage>
</organism>
<keyword evidence="4 5" id="KW-0456">Lyase</keyword>
<feature type="binding site" evidence="5">
    <location>
        <position position="171"/>
    </location>
    <ligand>
        <name>Mg(2+)</name>
        <dbReference type="ChEBI" id="CHEBI:18420"/>
    </ligand>
</feature>
<dbReference type="NCBIfam" id="NF002782">
    <property type="entry name" value="PRK02901.1"/>
    <property type="match status" value="1"/>
</dbReference>